<dbReference type="AlphaFoldDB" id="A0AAD9MES5"/>
<sequence length="196" mass="20732">MDHAAPGVGGVPCIRAFHAASQPRARRAVGHNQEPVPDAPPPTDFGKLDILGQTPAPSTAVDTCLADGFALDSGLRITRGAGALLVGGEAFAWRPWDPAGRRLVNEKGQWEVEDQAFALLALSWPRPDLLILGLGPEIRPLSPRTRACIASLGMRVEVLDTRNAAAQFNLLATERGVEDVAAALIPIGWREGIGAI</sequence>
<dbReference type="FunFam" id="3.40.1230.10:FF:000005">
    <property type="entry name" value="NADH dehydrogenase [ubiquinone]alpha subcomplex assembly factor"/>
    <property type="match status" value="1"/>
</dbReference>
<dbReference type="GO" id="GO:0032981">
    <property type="term" value="P:mitochondrial respiratory chain complex I assembly"/>
    <property type="evidence" value="ECO:0007669"/>
    <property type="project" value="TreeGrafter"/>
</dbReference>
<dbReference type="Proteomes" id="UP001217918">
    <property type="component" value="Unassembled WGS sequence"/>
</dbReference>
<proteinExistence type="predicted"/>
<name>A0AAD9MES5_9PEZI</name>
<reference evidence="2" key="1">
    <citation type="journal article" date="2023" name="Mol. Plant Microbe Interact.">
        <title>Elucidating the Obligate Nature and Biological Capacity of an Invasive Fungal Corn Pathogen.</title>
        <authorList>
            <person name="MacCready J.S."/>
            <person name="Roggenkamp E.M."/>
            <person name="Gdanetz K."/>
            <person name="Chilvers M.I."/>
        </authorList>
    </citation>
    <scope>NUCLEOTIDE SEQUENCE</scope>
    <source>
        <strain evidence="2">PM02</strain>
    </source>
</reference>
<dbReference type="SUPFAM" id="SSF64076">
    <property type="entry name" value="MTH938-like"/>
    <property type="match status" value="1"/>
</dbReference>
<dbReference type="Pfam" id="PF04430">
    <property type="entry name" value="DUF498"/>
    <property type="match status" value="1"/>
</dbReference>
<feature type="region of interest" description="Disordered" evidence="1">
    <location>
        <begin position="24"/>
        <end position="49"/>
    </location>
</feature>
<keyword evidence="3" id="KW-1185">Reference proteome</keyword>
<organism evidence="2 3">
    <name type="scientific">Phyllachora maydis</name>
    <dbReference type="NCBI Taxonomy" id="1825666"/>
    <lineage>
        <taxon>Eukaryota</taxon>
        <taxon>Fungi</taxon>
        <taxon>Dikarya</taxon>
        <taxon>Ascomycota</taxon>
        <taxon>Pezizomycotina</taxon>
        <taxon>Sordariomycetes</taxon>
        <taxon>Sordariomycetidae</taxon>
        <taxon>Phyllachorales</taxon>
        <taxon>Phyllachoraceae</taxon>
        <taxon>Phyllachora</taxon>
    </lineage>
</organism>
<evidence type="ECO:0008006" key="4">
    <source>
        <dbReference type="Google" id="ProtNLM"/>
    </source>
</evidence>
<accession>A0AAD9MES5</accession>
<dbReference type="InterPro" id="IPR007523">
    <property type="entry name" value="NDUFAF3/AAMDC"/>
</dbReference>
<evidence type="ECO:0000313" key="3">
    <source>
        <dbReference type="Proteomes" id="UP001217918"/>
    </source>
</evidence>
<dbReference type="PANTHER" id="PTHR21192">
    <property type="entry name" value="NUCLEAR PROTEIN E3-3"/>
    <property type="match status" value="1"/>
</dbReference>
<dbReference type="Gene3D" id="3.40.1230.10">
    <property type="entry name" value="MTH938-like"/>
    <property type="match status" value="1"/>
</dbReference>
<gene>
    <name evidence="2" type="ORF">P8C59_006675</name>
</gene>
<dbReference type="PANTHER" id="PTHR21192:SF2">
    <property type="entry name" value="NADH DEHYDROGENASE [UBIQUINONE] 1 ALPHA SUBCOMPLEX ASSEMBLY FACTOR 3"/>
    <property type="match status" value="1"/>
</dbReference>
<evidence type="ECO:0000313" key="2">
    <source>
        <dbReference type="EMBL" id="KAK2072315.1"/>
    </source>
</evidence>
<evidence type="ECO:0000256" key="1">
    <source>
        <dbReference type="SAM" id="MobiDB-lite"/>
    </source>
</evidence>
<dbReference type="GO" id="GO:0005743">
    <property type="term" value="C:mitochondrial inner membrane"/>
    <property type="evidence" value="ECO:0007669"/>
    <property type="project" value="TreeGrafter"/>
</dbReference>
<dbReference type="EMBL" id="JAQQPM010000006">
    <property type="protein sequence ID" value="KAK2072315.1"/>
    <property type="molecule type" value="Genomic_DNA"/>
</dbReference>
<dbReference type="InterPro" id="IPR036748">
    <property type="entry name" value="MTH938-like_sf"/>
</dbReference>
<protein>
    <recommendedName>
        <fullName evidence="4">NADH dehydrogenase [ubiquinone] 1 alpha subcomplex assembly factor 3</fullName>
    </recommendedName>
</protein>
<comment type="caution">
    <text evidence="2">The sequence shown here is derived from an EMBL/GenBank/DDBJ whole genome shotgun (WGS) entry which is preliminary data.</text>
</comment>